<proteinExistence type="predicted"/>
<dbReference type="STRING" id="1137138.A0A067NJN5"/>
<feature type="domain" description="DUF6534" evidence="2">
    <location>
        <begin position="177"/>
        <end position="262"/>
    </location>
</feature>
<protein>
    <recommendedName>
        <fullName evidence="2">DUF6534 domain-containing protein</fullName>
    </recommendedName>
</protein>
<gene>
    <name evidence="3" type="ORF">PLEOSDRAFT_158854</name>
</gene>
<feature type="transmembrane region" description="Helical" evidence="1">
    <location>
        <begin position="172"/>
        <end position="191"/>
    </location>
</feature>
<evidence type="ECO:0000313" key="4">
    <source>
        <dbReference type="Proteomes" id="UP000027073"/>
    </source>
</evidence>
<dbReference type="AlphaFoldDB" id="A0A067NJN5"/>
<dbReference type="Proteomes" id="UP000027073">
    <property type="component" value="Unassembled WGS sequence"/>
</dbReference>
<organism evidence="3 4">
    <name type="scientific">Pleurotus ostreatus (strain PC15)</name>
    <name type="common">Oyster mushroom</name>
    <dbReference type="NCBI Taxonomy" id="1137138"/>
    <lineage>
        <taxon>Eukaryota</taxon>
        <taxon>Fungi</taxon>
        <taxon>Dikarya</taxon>
        <taxon>Basidiomycota</taxon>
        <taxon>Agaricomycotina</taxon>
        <taxon>Agaricomycetes</taxon>
        <taxon>Agaricomycetidae</taxon>
        <taxon>Agaricales</taxon>
        <taxon>Pleurotineae</taxon>
        <taxon>Pleurotaceae</taxon>
        <taxon>Pleurotus</taxon>
    </lineage>
</organism>
<feature type="transmembrane region" description="Helical" evidence="1">
    <location>
        <begin position="95"/>
        <end position="116"/>
    </location>
</feature>
<evidence type="ECO:0000259" key="2">
    <source>
        <dbReference type="Pfam" id="PF20152"/>
    </source>
</evidence>
<name>A0A067NJN5_PLEO1</name>
<dbReference type="HOGENOM" id="CLU_046025_5_4_1"/>
<keyword evidence="1" id="KW-1133">Transmembrane helix</keyword>
<dbReference type="VEuPathDB" id="FungiDB:PLEOSDRAFT_158854"/>
<dbReference type="InParanoid" id="A0A067NJN5"/>
<keyword evidence="1" id="KW-0812">Transmembrane</keyword>
<dbReference type="InterPro" id="IPR045339">
    <property type="entry name" value="DUF6534"/>
</dbReference>
<feature type="transmembrane region" description="Helical" evidence="1">
    <location>
        <begin position="237"/>
        <end position="258"/>
    </location>
</feature>
<feature type="transmembrane region" description="Helical" evidence="1">
    <location>
        <begin position="203"/>
        <end position="231"/>
    </location>
</feature>
<keyword evidence="1" id="KW-0472">Membrane</keyword>
<sequence length="342" mass="37602">MSCAVSPDTPDLQGALSSSIGALLIGAFFSICFFGANSLQTWYYYQHYPTDTVIMKAAVACVWISEVLHTIFLCHAVYFYVVLGFGRMTVLDSTVWSMNLTIVVTALLTLTAHIFFAWRIYILSRARIIPFVVIFLGIGHTATSGAVAGIAFGIDTYSDIPRSWENLTTSSLALEGVTDLIVAFSLGYYLHHARSGIIETDKLINKLIFWAVNVGILTSIADFTVMALVATQHTKNMTFIAVYEIISNLYAASMLATLNIRQFTREHVLDEHGTVIHLASFPAHVKISKSVTIVSDARETIGESRYTAPSASLAHNDIEASSETKGTLHNGLSDEEVFQRRI</sequence>
<evidence type="ECO:0000313" key="3">
    <source>
        <dbReference type="EMBL" id="KDQ27255.1"/>
    </source>
</evidence>
<dbReference type="PANTHER" id="PTHR40465:SF1">
    <property type="entry name" value="DUF6534 DOMAIN-CONTAINING PROTEIN"/>
    <property type="match status" value="1"/>
</dbReference>
<reference evidence="4" key="1">
    <citation type="journal article" date="2014" name="Proc. Natl. Acad. Sci. U.S.A.">
        <title>Extensive sampling of basidiomycete genomes demonstrates inadequacy of the white-rot/brown-rot paradigm for wood decay fungi.</title>
        <authorList>
            <person name="Riley R."/>
            <person name="Salamov A.A."/>
            <person name="Brown D.W."/>
            <person name="Nagy L.G."/>
            <person name="Floudas D."/>
            <person name="Held B.W."/>
            <person name="Levasseur A."/>
            <person name="Lombard V."/>
            <person name="Morin E."/>
            <person name="Otillar R."/>
            <person name="Lindquist E.A."/>
            <person name="Sun H."/>
            <person name="LaButti K.M."/>
            <person name="Schmutz J."/>
            <person name="Jabbour D."/>
            <person name="Luo H."/>
            <person name="Baker S.E."/>
            <person name="Pisabarro A.G."/>
            <person name="Walton J.D."/>
            <person name="Blanchette R.A."/>
            <person name="Henrissat B."/>
            <person name="Martin F."/>
            <person name="Cullen D."/>
            <person name="Hibbett D.S."/>
            <person name="Grigoriev I.V."/>
        </authorList>
    </citation>
    <scope>NUCLEOTIDE SEQUENCE [LARGE SCALE GENOMIC DNA]</scope>
    <source>
        <strain evidence="4">PC15</strain>
    </source>
</reference>
<evidence type="ECO:0000256" key="1">
    <source>
        <dbReference type="SAM" id="Phobius"/>
    </source>
</evidence>
<dbReference type="OrthoDB" id="2535105at2759"/>
<feature type="transmembrane region" description="Helical" evidence="1">
    <location>
        <begin position="57"/>
        <end position="83"/>
    </location>
</feature>
<dbReference type="EMBL" id="KL198008">
    <property type="protein sequence ID" value="KDQ27255.1"/>
    <property type="molecule type" value="Genomic_DNA"/>
</dbReference>
<accession>A0A067NJN5</accession>
<dbReference type="PANTHER" id="PTHR40465">
    <property type="entry name" value="CHROMOSOME 1, WHOLE GENOME SHOTGUN SEQUENCE"/>
    <property type="match status" value="1"/>
</dbReference>
<feature type="transmembrane region" description="Helical" evidence="1">
    <location>
        <begin position="128"/>
        <end position="152"/>
    </location>
</feature>
<feature type="transmembrane region" description="Helical" evidence="1">
    <location>
        <begin position="20"/>
        <end position="45"/>
    </location>
</feature>
<dbReference type="Pfam" id="PF20152">
    <property type="entry name" value="DUF6534"/>
    <property type="match status" value="1"/>
</dbReference>